<dbReference type="Gene3D" id="3.30.479.30">
    <property type="entry name" value="Band 7 domain"/>
    <property type="match status" value="1"/>
</dbReference>
<dbReference type="PANTHER" id="PTHR10264:SF83">
    <property type="entry name" value="BLL5629 PROTEIN"/>
    <property type="match status" value="1"/>
</dbReference>
<dbReference type="Pfam" id="PF01145">
    <property type="entry name" value="Band_7"/>
    <property type="match status" value="1"/>
</dbReference>
<dbReference type="CDD" id="cd13438">
    <property type="entry name" value="SPFH_eoslipins_u2"/>
    <property type="match status" value="1"/>
</dbReference>
<dbReference type="GO" id="GO:0006508">
    <property type="term" value="P:proteolysis"/>
    <property type="evidence" value="ECO:0007669"/>
    <property type="project" value="UniProtKB-KW"/>
</dbReference>
<organism evidence="4 5">
    <name type="scientific">Ahniella affigens</name>
    <dbReference type="NCBI Taxonomy" id="2021234"/>
    <lineage>
        <taxon>Bacteria</taxon>
        <taxon>Pseudomonadati</taxon>
        <taxon>Pseudomonadota</taxon>
        <taxon>Gammaproteobacteria</taxon>
        <taxon>Lysobacterales</taxon>
        <taxon>Rhodanobacteraceae</taxon>
        <taxon>Ahniella</taxon>
    </lineage>
</organism>
<name>A0A2P1PY63_9GAMM</name>
<dbReference type="Proteomes" id="UP000241074">
    <property type="component" value="Chromosome"/>
</dbReference>
<dbReference type="SUPFAM" id="SSF117892">
    <property type="entry name" value="Band 7/SPFH domain"/>
    <property type="match status" value="1"/>
</dbReference>
<gene>
    <name evidence="4" type="ORF">C7S18_22630</name>
</gene>
<keyword evidence="4" id="KW-0645">Protease</keyword>
<dbReference type="EMBL" id="CP027860">
    <property type="protein sequence ID" value="AVP99797.1"/>
    <property type="molecule type" value="Genomic_DNA"/>
</dbReference>
<reference evidence="4 5" key="2">
    <citation type="submission" date="2018-03" db="EMBL/GenBank/DDBJ databases">
        <authorList>
            <person name="Keele B.F."/>
        </authorList>
    </citation>
    <scope>NUCLEOTIDE SEQUENCE [LARGE SCALE GENOMIC DNA]</scope>
    <source>
        <strain evidence="4 5">D13</strain>
    </source>
</reference>
<dbReference type="PANTHER" id="PTHR10264">
    <property type="entry name" value="BAND 7 PROTEIN-RELATED"/>
    <property type="match status" value="1"/>
</dbReference>
<evidence type="ECO:0000259" key="3">
    <source>
        <dbReference type="SMART" id="SM00244"/>
    </source>
</evidence>
<reference evidence="4 5" key="1">
    <citation type="submission" date="2018-03" db="EMBL/GenBank/DDBJ databases">
        <title>Ahniella affigens gen. nov., sp. nov., a gammaproteobacterium isolated from sandy soil near a stream.</title>
        <authorList>
            <person name="Ko Y."/>
            <person name="Kim J.-H."/>
        </authorList>
    </citation>
    <scope>NUCLEOTIDE SEQUENCE [LARGE SCALE GENOMIC DNA]</scope>
    <source>
        <strain evidence="4 5">D13</strain>
    </source>
</reference>
<dbReference type="OrthoDB" id="5501731at2"/>
<feature type="domain" description="Band 7" evidence="3">
    <location>
        <begin position="122"/>
        <end position="281"/>
    </location>
</feature>
<protein>
    <submittedName>
        <fullName evidence="4">Stomatin/prohibitin-family membrane protease subunit</fullName>
    </submittedName>
</protein>
<dbReference type="InterPro" id="IPR001107">
    <property type="entry name" value="Band_7"/>
</dbReference>
<keyword evidence="4" id="KW-0378">Hydrolase</keyword>
<evidence type="ECO:0000256" key="2">
    <source>
        <dbReference type="ARBA" id="ARBA00008164"/>
    </source>
</evidence>
<dbReference type="Gene3D" id="6.10.250.2090">
    <property type="match status" value="1"/>
</dbReference>
<dbReference type="KEGG" id="xba:C7S18_22630"/>
<sequence>MLPGTHWLWTFQKDVRIEVLNLGVGEFNLAQADTLYLANRGLLAPVIEQVDIGNQELGLVYREGRLFAVLPPGARRYYWRAPWQFEVKRQSIADDFRIPADLIALLIQPQHAKLLAEVTSNLILKEVPEHHLGLLLVNGKVETPLNPGLYGFWKLGRMLAIETIDLRSLALDVQGQEILSRDKVSLRVNLAAEVRVQDPMLMRRQATDWKDAVYRTLQFGLREAVGTRTLDQMLGNKGELDGAIRAYAEPRLASIGVGLVNAGIKDVILPGEMKVLLNQVVEAEKQAQANVIKRREETAATRNLLNTARMLEENPVLMRLKELEALEKVTEKIGQLTVFGGLDGVMKQLVSLRA</sequence>
<dbReference type="InterPro" id="IPR036013">
    <property type="entry name" value="Band_7/SPFH_dom_sf"/>
</dbReference>
<proteinExistence type="inferred from homology"/>
<evidence type="ECO:0000313" key="5">
    <source>
        <dbReference type="Proteomes" id="UP000241074"/>
    </source>
</evidence>
<dbReference type="InterPro" id="IPR043202">
    <property type="entry name" value="Band-7_stomatin-like"/>
</dbReference>
<accession>A0A2P1PY63</accession>
<keyword evidence="5" id="KW-1185">Reference proteome</keyword>
<dbReference type="GO" id="GO:0005886">
    <property type="term" value="C:plasma membrane"/>
    <property type="evidence" value="ECO:0007669"/>
    <property type="project" value="InterPro"/>
</dbReference>
<evidence type="ECO:0000313" key="4">
    <source>
        <dbReference type="EMBL" id="AVP99797.1"/>
    </source>
</evidence>
<comment type="subcellular location">
    <subcellularLocation>
        <location evidence="1">Membrane</location>
        <topology evidence="1">Single-pass membrane protein</topology>
    </subcellularLocation>
</comment>
<dbReference type="AlphaFoldDB" id="A0A2P1PY63"/>
<dbReference type="GO" id="GO:0008233">
    <property type="term" value="F:peptidase activity"/>
    <property type="evidence" value="ECO:0007669"/>
    <property type="project" value="UniProtKB-KW"/>
</dbReference>
<dbReference type="SMART" id="SM00244">
    <property type="entry name" value="PHB"/>
    <property type="match status" value="1"/>
</dbReference>
<evidence type="ECO:0000256" key="1">
    <source>
        <dbReference type="ARBA" id="ARBA00004167"/>
    </source>
</evidence>
<comment type="similarity">
    <text evidence="2">Belongs to the band 7/mec-2 family.</text>
</comment>